<dbReference type="SUPFAM" id="SSF160387">
    <property type="entry name" value="NosL/MerB-like"/>
    <property type="match status" value="1"/>
</dbReference>
<sequence>MDLIQTERSLRTAELSERFNVSEMTIYRDIKPLIEQGLVMKTFGGIALMQNEREVRGSQECVVCYRTINERLSYRLILPNNRIDSACCAHCGLIFHKEYEDDVIQALCYDFLLQTTISAPLAWYVLDTSLDMQCCQPQALAFGRISDAEKFVKGFGGRVCSFEEATREVTRTEGCCKHGK</sequence>
<dbReference type="Proteomes" id="UP000284219">
    <property type="component" value="Unassembled WGS sequence"/>
</dbReference>
<feature type="domain" description="HTH deoR-type" evidence="3">
    <location>
        <begin position="1"/>
        <end position="48"/>
    </location>
</feature>
<keyword evidence="5" id="KW-1185">Reference proteome</keyword>
<evidence type="ECO:0000313" key="4">
    <source>
        <dbReference type="EMBL" id="RKD25551.1"/>
    </source>
</evidence>
<dbReference type="InterPro" id="IPR036388">
    <property type="entry name" value="WH-like_DNA-bd_sf"/>
</dbReference>
<name>A0A419SMX1_9BACL</name>
<accession>A0A419SMX1</accession>
<dbReference type="Pfam" id="PF08220">
    <property type="entry name" value="HTH_DeoR"/>
    <property type="match status" value="1"/>
</dbReference>
<dbReference type="Gene3D" id="3.30.70.2050">
    <property type="match status" value="1"/>
</dbReference>
<evidence type="ECO:0000256" key="2">
    <source>
        <dbReference type="ARBA" id="ARBA00023163"/>
    </source>
</evidence>
<dbReference type="SMART" id="SM00420">
    <property type="entry name" value="HTH_DEOR"/>
    <property type="match status" value="1"/>
</dbReference>
<dbReference type="PANTHER" id="PTHR41247">
    <property type="entry name" value="HTH-TYPE TRANSCRIPTIONAL REPRESSOR YCNK"/>
    <property type="match status" value="1"/>
</dbReference>
<dbReference type="Pfam" id="PF05573">
    <property type="entry name" value="NosL"/>
    <property type="match status" value="1"/>
</dbReference>
<dbReference type="InterPro" id="IPR036390">
    <property type="entry name" value="WH_DNA-bd_sf"/>
</dbReference>
<protein>
    <submittedName>
        <fullName evidence="4">Transcriptional regulator</fullName>
    </submittedName>
</protein>
<evidence type="ECO:0000256" key="1">
    <source>
        <dbReference type="ARBA" id="ARBA00023015"/>
    </source>
</evidence>
<dbReference type="InterPro" id="IPR001034">
    <property type="entry name" value="DeoR_HTH"/>
</dbReference>
<proteinExistence type="predicted"/>
<keyword evidence="2" id="KW-0804">Transcription</keyword>
<dbReference type="PANTHER" id="PTHR41247:SF1">
    <property type="entry name" value="HTH-TYPE TRANSCRIPTIONAL REPRESSOR YCNK"/>
    <property type="match status" value="1"/>
</dbReference>
<evidence type="ECO:0000313" key="5">
    <source>
        <dbReference type="Proteomes" id="UP000284219"/>
    </source>
</evidence>
<gene>
    <name evidence="4" type="ORF">BEP19_00995</name>
</gene>
<dbReference type="PRINTS" id="PR00037">
    <property type="entry name" value="HTHLACR"/>
</dbReference>
<dbReference type="AlphaFoldDB" id="A0A419SMX1"/>
<dbReference type="SUPFAM" id="SSF46785">
    <property type="entry name" value="Winged helix' DNA-binding domain"/>
    <property type="match status" value="1"/>
</dbReference>
<comment type="caution">
    <text evidence="4">The sequence shown here is derived from an EMBL/GenBank/DDBJ whole genome shotgun (WGS) entry which is preliminary data.</text>
</comment>
<keyword evidence="1" id="KW-0805">Transcription regulation</keyword>
<dbReference type="Gene3D" id="1.10.10.10">
    <property type="entry name" value="Winged helix-like DNA-binding domain superfamily/Winged helix DNA-binding domain"/>
    <property type="match status" value="1"/>
</dbReference>
<dbReference type="PROSITE" id="PS51000">
    <property type="entry name" value="HTH_DEOR_2"/>
    <property type="match status" value="1"/>
</dbReference>
<dbReference type="EMBL" id="MCHY01000006">
    <property type="protein sequence ID" value="RKD25551.1"/>
    <property type="molecule type" value="Genomic_DNA"/>
</dbReference>
<organism evidence="4 5">
    <name type="scientific">Ammoniphilus oxalaticus</name>
    <dbReference type="NCBI Taxonomy" id="66863"/>
    <lineage>
        <taxon>Bacteria</taxon>
        <taxon>Bacillati</taxon>
        <taxon>Bacillota</taxon>
        <taxon>Bacilli</taxon>
        <taxon>Bacillales</taxon>
        <taxon>Paenibacillaceae</taxon>
        <taxon>Aneurinibacillus group</taxon>
        <taxon>Ammoniphilus</taxon>
    </lineage>
</organism>
<dbReference type="InterPro" id="IPR008719">
    <property type="entry name" value="N2O_reductase_NosL"/>
</dbReference>
<evidence type="ECO:0000259" key="3">
    <source>
        <dbReference type="PROSITE" id="PS51000"/>
    </source>
</evidence>
<dbReference type="GO" id="GO:0003700">
    <property type="term" value="F:DNA-binding transcription factor activity"/>
    <property type="evidence" value="ECO:0007669"/>
    <property type="project" value="InterPro"/>
</dbReference>
<reference evidence="4 5" key="1">
    <citation type="submission" date="2016-08" db="EMBL/GenBank/DDBJ databases">
        <title>Novel Firmicute Genomes.</title>
        <authorList>
            <person name="Poppleton D.I."/>
            <person name="Gribaldo S."/>
        </authorList>
    </citation>
    <scope>NUCLEOTIDE SEQUENCE [LARGE SCALE GENOMIC DNA]</scope>
    <source>
        <strain evidence="4 5">RAOx-1</strain>
    </source>
</reference>